<keyword evidence="2" id="KW-1185">Reference proteome</keyword>
<feature type="non-terminal residue" evidence="1">
    <location>
        <position position="1"/>
    </location>
</feature>
<dbReference type="Proteomes" id="UP000037460">
    <property type="component" value="Unassembled WGS sequence"/>
</dbReference>
<reference evidence="2" key="1">
    <citation type="journal article" date="2015" name="PLoS Genet.">
        <title>Genome Sequence and Transcriptome Analyses of Chrysochromulina tobin: Metabolic Tools for Enhanced Algal Fitness in the Prominent Order Prymnesiales (Haptophyceae).</title>
        <authorList>
            <person name="Hovde B.T."/>
            <person name="Deodato C.R."/>
            <person name="Hunsperger H.M."/>
            <person name="Ryken S.A."/>
            <person name="Yost W."/>
            <person name="Jha R.K."/>
            <person name="Patterson J."/>
            <person name="Monnat R.J. Jr."/>
            <person name="Barlow S.B."/>
            <person name="Starkenburg S.R."/>
            <person name="Cattolico R.A."/>
        </authorList>
    </citation>
    <scope>NUCLEOTIDE SEQUENCE</scope>
    <source>
        <strain evidence="2">CCMP291</strain>
    </source>
</reference>
<dbReference type="OrthoDB" id="3845at2759"/>
<accession>A0A0M0J7D3</accession>
<comment type="caution">
    <text evidence="1">The sequence shown here is derived from an EMBL/GenBank/DDBJ whole genome shotgun (WGS) entry which is preliminary data.</text>
</comment>
<organism evidence="1 2">
    <name type="scientific">Chrysochromulina tobinii</name>
    <dbReference type="NCBI Taxonomy" id="1460289"/>
    <lineage>
        <taxon>Eukaryota</taxon>
        <taxon>Haptista</taxon>
        <taxon>Haptophyta</taxon>
        <taxon>Prymnesiophyceae</taxon>
        <taxon>Prymnesiales</taxon>
        <taxon>Chrysochromulinaceae</taxon>
        <taxon>Chrysochromulina</taxon>
    </lineage>
</organism>
<evidence type="ECO:0000313" key="1">
    <source>
        <dbReference type="EMBL" id="KOO22267.1"/>
    </source>
</evidence>
<evidence type="ECO:0000313" key="2">
    <source>
        <dbReference type="Proteomes" id="UP000037460"/>
    </source>
</evidence>
<sequence>QNSPWRCVLRKRPRRRAARCSESPLRIAGRRSMPYDNNGNFIETCGDACISNRFAKDSGNAAKVDIAPAVLCGFGCGGYGLPTRGGMCIKCIKSRGMEEVFPEAAAVQLPEAAAVQPPNLMDLATLERTQPFRVEAPPVSLGTLSPARPP</sequence>
<name>A0A0M0J7D3_9EUKA</name>
<proteinExistence type="predicted"/>
<dbReference type="AlphaFoldDB" id="A0A0M0J7D3"/>
<gene>
    <name evidence="1" type="ORF">Ctob_003993</name>
</gene>
<protein>
    <recommendedName>
        <fullName evidence="3">A20-type domain-containing protein</fullName>
    </recommendedName>
</protein>
<evidence type="ECO:0008006" key="3">
    <source>
        <dbReference type="Google" id="ProtNLM"/>
    </source>
</evidence>
<dbReference type="EMBL" id="JWZX01003294">
    <property type="protein sequence ID" value="KOO22267.1"/>
    <property type="molecule type" value="Genomic_DNA"/>
</dbReference>